<keyword evidence="2" id="KW-1185">Reference proteome</keyword>
<organism evidence="1 2">
    <name type="scientific">Actinomadura parmotrematis</name>
    <dbReference type="NCBI Taxonomy" id="2864039"/>
    <lineage>
        <taxon>Bacteria</taxon>
        <taxon>Bacillati</taxon>
        <taxon>Actinomycetota</taxon>
        <taxon>Actinomycetes</taxon>
        <taxon>Streptosporangiales</taxon>
        <taxon>Thermomonosporaceae</taxon>
        <taxon>Actinomadura</taxon>
    </lineage>
</organism>
<accession>A0ABS7FQ07</accession>
<proteinExistence type="predicted"/>
<evidence type="ECO:0000313" key="2">
    <source>
        <dbReference type="Proteomes" id="UP000774570"/>
    </source>
</evidence>
<reference evidence="1 2" key="1">
    <citation type="submission" date="2021-07" db="EMBL/GenBank/DDBJ databases">
        <title>Actinomadura sp. PM05-2 isolated from lichen.</title>
        <authorList>
            <person name="Somphong A."/>
            <person name="Phongsopitanun W."/>
            <person name="Tanasupawat S."/>
            <person name="Peongsungnone V."/>
        </authorList>
    </citation>
    <scope>NUCLEOTIDE SEQUENCE [LARGE SCALE GENOMIC DNA]</scope>
    <source>
        <strain evidence="1 2">PM05-2</strain>
    </source>
</reference>
<evidence type="ECO:0000313" key="1">
    <source>
        <dbReference type="EMBL" id="MBW8482396.1"/>
    </source>
</evidence>
<dbReference type="Proteomes" id="UP000774570">
    <property type="component" value="Unassembled WGS sequence"/>
</dbReference>
<dbReference type="EMBL" id="JAIBOA010000004">
    <property type="protein sequence ID" value="MBW8482396.1"/>
    <property type="molecule type" value="Genomic_DNA"/>
</dbReference>
<comment type="caution">
    <text evidence="1">The sequence shown here is derived from an EMBL/GenBank/DDBJ whole genome shotgun (WGS) entry which is preliminary data.</text>
</comment>
<name>A0ABS7FQ07_9ACTN</name>
<evidence type="ECO:0008006" key="3">
    <source>
        <dbReference type="Google" id="ProtNLM"/>
    </source>
</evidence>
<sequence length="213" mass="24335">MLSSPRFGTYRQAVGGDAEAAGRLYLWNVEISGAFYPLLHLLEISSRNALNERLCARYTRRDWWTVAPLSEEGHRLVGAAVGKARRKITREGRRSHTADDVVAELSFGFWVSLLSTRSDRAFWVPSLHRAFPGYSGRRAPLHSDFMRMLVLRNRVMHHEPIHHRNLTRDHGVLHELLGRLSQPLAVQCREFDRVPRILARRAGVVRGEVPPGF</sequence>
<protein>
    <recommendedName>
        <fullName evidence="3">Abi family protein</fullName>
    </recommendedName>
</protein>
<gene>
    <name evidence="1" type="ORF">K1Y72_08485</name>
</gene>